<evidence type="ECO:0000256" key="3">
    <source>
        <dbReference type="ARBA" id="ARBA00022705"/>
    </source>
</evidence>
<evidence type="ECO:0000313" key="7">
    <source>
        <dbReference type="EMBL" id="CAG9313262.1"/>
    </source>
</evidence>
<keyword evidence="8" id="KW-1185">Reference proteome</keyword>
<dbReference type="GO" id="GO:1902975">
    <property type="term" value="P:mitotic DNA replication initiation"/>
    <property type="evidence" value="ECO:0007669"/>
    <property type="project" value="TreeGrafter"/>
</dbReference>
<evidence type="ECO:0000259" key="6">
    <source>
        <dbReference type="Pfam" id="PF22466"/>
    </source>
</evidence>
<name>A0AAU9IGP2_9CILI</name>
<proteinExistence type="inferred from homology"/>
<dbReference type="InterPro" id="IPR038437">
    <property type="entry name" value="GINS_Psf3_sf"/>
</dbReference>
<keyword evidence="4" id="KW-0539">Nucleus</keyword>
<dbReference type="Pfam" id="PF22466">
    <property type="entry name" value="PSF3_N"/>
    <property type="match status" value="1"/>
</dbReference>
<dbReference type="Pfam" id="PF05916">
    <property type="entry name" value="Sld5"/>
    <property type="match status" value="1"/>
</dbReference>
<dbReference type="PANTHER" id="PTHR22768:SF0">
    <property type="entry name" value="DNA REPLICATION COMPLEX GINS PROTEIN PSF3"/>
    <property type="match status" value="1"/>
</dbReference>
<evidence type="ECO:0000256" key="2">
    <source>
        <dbReference type="ARBA" id="ARBA00006343"/>
    </source>
</evidence>
<feature type="domain" description="GINS subunit" evidence="5">
    <location>
        <begin position="72"/>
        <end position="163"/>
    </location>
</feature>
<dbReference type="InterPro" id="IPR036224">
    <property type="entry name" value="GINS_bundle-like_dom_sf"/>
</dbReference>
<evidence type="ECO:0000313" key="8">
    <source>
        <dbReference type="Proteomes" id="UP001162131"/>
    </source>
</evidence>
<dbReference type="Proteomes" id="UP001162131">
    <property type="component" value="Unassembled WGS sequence"/>
</dbReference>
<protein>
    <recommendedName>
        <fullName evidence="9">GINS subunit domain-containing protein</fullName>
    </recommendedName>
</protein>
<dbReference type="SUPFAM" id="SSF158573">
    <property type="entry name" value="GINS helical bundle-like"/>
    <property type="match status" value="1"/>
</dbReference>
<dbReference type="GO" id="GO:0000811">
    <property type="term" value="C:GINS complex"/>
    <property type="evidence" value="ECO:0007669"/>
    <property type="project" value="TreeGrafter"/>
</dbReference>
<dbReference type="Gene3D" id="1.20.58.2050">
    <property type="match status" value="1"/>
</dbReference>
<comment type="subcellular location">
    <subcellularLocation>
        <location evidence="1">Nucleus</location>
    </subcellularLocation>
</comment>
<evidence type="ECO:0000256" key="4">
    <source>
        <dbReference type="ARBA" id="ARBA00023242"/>
    </source>
</evidence>
<dbReference type="CDD" id="cd21693">
    <property type="entry name" value="GINS_B_Psf3"/>
    <property type="match status" value="1"/>
</dbReference>
<dbReference type="InterPro" id="IPR010492">
    <property type="entry name" value="GINS_Psf3"/>
</dbReference>
<dbReference type="SUPFAM" id="SSF160059">
    <property type="entry name" value="PriA/YqbF domain"/>
    <property type="match status" value="1"/>
</dbReference>
<keyword evidence="3" id="KW-0235">DNA replication</keyword>
<comment type="caution">
    <text evidence="7">The sequence shown here is derived from an EMBL/GenBank/DDBJ whole genome shotgun (WGS) entry which is preliminary data.</text>
</comment>
<organism evidence="7 8">
    <name type="scientific">Blepharisma stoltei</name>
    <dbReference type="NCBI Taxonomy" id="1481888"/>
    <lineage>
        <taxon>Eukaryota</taxon>
        <taxon>Sar</taxon>
        <taxon>Alveolata</taxon>
        <taxon>Ciliophora</taxon>
        <taxon>Postciliodesmatophora</taxon>
        <taxon>Heterotrichea</taxon>
        <taxon>Heterotrichida</taxon>
        <taxon>Blepharismidae</taxon>
        <taxon>Blepharisma</taxon>
    </lineage>
</organism>
<accession>A0AAU9IGP2</accession>
<evidence type="ECO:0000256" key="1">
    <source>
        <dbReference type="ARBA" id="ARBA00004123"/>
    </source>
</evidence>
<dbReference type="CDD" id="cd11713">
    <property type="entry name" value="GINS_A_psf3"/>
    <property type="match status" value="1"/>
</dbReference>
<dbReference type="InterPro" id="IPR021151">
    <property type="entry name" value="GINS_A"/>
</dbReference>
<feature type="domain" description="DNA replication complex GINS protein PSF3 N-terminal" evidence="6">
    <location>
        <begin position="7"/>
        <end position="58"/>
    </location>
</feature>
<comment type="similarity">
    <text evidence="2">Belongs to the GINS3/PSF3 family.</text>
</comment>
<dbReference type="AlphaFoldDB" id="A0AAU9IGP2"/>
<evidence type="ECO:0008006" key="9">
    <source>
        <dbReference type="Google" id="ProtNLM"/>
    </source>
</evidence>
<dbReference type="PANTHER" id="PTHR22768">
    <property type="entry name" value="DNA REPLICATION COMPLEX GINS PROTEIN PSF3"/>
    <property type="match status" value="1"/>
</dbReference>
<sequence>MIKGSYWDIDDILAEEEPIPVKTTKELKGLGFLDITNKPLDLPAESRFQAPLWLAAILQRTETDIELPKYFRTSYRASLEADPSIVSLKAQSQYFFEVGTKLTEIAEDDDLKQLLLKVLMKRIKFLIGYIENKSNPNILKRLTELEISIYEKGRKTMIELEDWRERKYEKIRTSYLYTRPMRKMRLK</sequence>
<reference evidence="7" key="1">
    <citation type="submission" date="2021-09" db="EMBL/GenBank/DDBJ databases">
        <authorList>
            <consortium name="AG Swart"/>
            <person name="Singh M."/>
            <person name="Singh A."/>
            <person name="Seah K."/>
            <person name="Emmerich C."/>
        </authorList>
    </citation>
    <scope>NUCLEOTIDE SEQUENCE</scope>
    <source>
        <strain evidence="7">ATCC30299</strain>
    </source>
</reference>
<gene>
    <name evidence="7" type="ORF">BSTOLATCC_MIC8535</name>
</gene>
<dbReference type="EMBL" id="CAJZBQ010000010">
    <property type="protein sequence ID" value="CAG9313262.1"/>
    <property type="molecule type" value="Genomic_DNA"/>
</dbReference>
<evidence type="ECO:0000259" key="5">
    <source>
        <dbReference type="Pfam" id="PF05916"/>
    </source>
</evidence>
<dbReference type="InterPro" id="IPR055221">
    <property type="entry name" value="PSF3_N"/>
</dbReference>